<protein>
    <recommendedName>
        <fullName evidence="3">Transposase</fullName>
    </recommendedName>
</protein>
<gene>
    <name evidence="1" type="ORF">D6T63_02405</name>
</gene>
<dbReference type="RefSeq" id="WP_120147403.1">
    <property type="nucleotide sequence ID" value="NZ_QZVT01000001.1"/>
</dbReference>
<dbReference type="EMBL" id="QZVT01000001">
    <property type="protein sequence ID" value="RJT83316.1"/>
    <property type="molecule type" value="Genomic_DNA"/>
</dbReference>
<proteinExistence type="predicted"/>
<comment type="caution">
    <text evidence="1">The sequence shown here is derived from an EMBL/GenBank/DDBJ whole genome shotgun (WGS) entry which is preliminary data.</text>
</comment>
<organism evidence="1 2">
    <name type="scientific">Arthrobacter cheniae</name>
    <dbReference type="NCBI Taxonomy" id="1258888"/>
    <lineage>
        <taxon>Bacteria</taxon>
        <taxon>Bacillati</taxon>
        <taxon>Actinomycetota</taxon>
        <taxon>Actinomycetes</taxon>
        <taxon>Micrococcales</taxon>
        <taxon>Micrococcaceae</taxon>
        <taxon>Arthrobacter</taxon>
    </lineage>
</organism>
<dbReference type="Pfam" id="PF19730">
    <property type="entry name" value="DUF6221"/>
    <property type="match status" value="1"/>
</dbReference>
<accession>A0A3A5MI89</accession>
<dbReference type="OrthoDB" id="4290974at2"/>
<sequence>MDELTAFLEARLTEDEKAARTGNLPEEVWGARGWHDPERVLSECRTKRRLVLYATTQLDKSHGFEVLKLLALPWSARTDYRQEWRT</sequence>
<evidence type="ECO:0008006" key="3">
    <source>
        <dbReference type="Google" id="ProtNLM"/>
    </source>
</evidence>
<dbReference type="AlphaFoldDB" id="A0A3A5MI89"/>
<evidence type="ECO:0000313" key="2">
    <source>
        <dbReference type="Proteomes" id="UP000272560"/>
    </source>
</evidence>
<evidence type="ECO:0000313" key="1">
    <source>
        <dbReference type="EMBL" id="RJT83316.1"/>
    </source>
</evidence>
<reference evidence="1 2" key="1">
    <citation type="submission" date="2018-09" db="EMBL/GenBank/DDBJ databases">
        <title>Novel species of Arthrobacter.</title>
        <authorList>
            <person name="Liu Q."/>
            <person name="Xin Y.-H."/>
        </authorList>
    </citation>
    <scope>NUCLEOTIDE SEQUENCE [LARGE SCALE GENOMIC DNA]</scope>
    <source>
        <strain evidence="1 2">Hz2</strain>
    </source>
</reference>
<dbReference type="Proteomes" id="UP000272560">
    <property type="component" value="Unassembled WGS sequence"/>
</dbReference>
<name>A0A3A5MI89_9MICC</name>
<dbReference type="InterPro" id="IPR046193">
    <property type="entry name" value="DUF6221"/>
</dbReference>
<keyword evidence="2" id="KW-1185">Reference proteome</keyword>